<evidence type="ECO:0000313" key="1">
    <source>
        <dbReference type="EMBL" id="KKL74218.1"/>
    </source>
</evidence>
<accession>A0A0F9EJE1</accession>
<proteinExistence type="predicted"/>
<comment type="caution">
    <text evidence="1">The sequence shown here is derived from an EMBL/GenBank/DDBJ whole genome shotgun (WGS) entry which is preliminary data.</text>
</comment>
<protein>
    <submittedName>
        <fullName evidence="1">Uncharacterized protein</fullName>
    </submittedName>
</protein>
<dbReference type="EMBL" id="LAZR01024724">
    <property type="protein sequence ID" value="KKL74218.1"/>
    <property type="molecule type" value="Genomic_DNA"/>
</dbReference>
<reference evidence="1" key="1">
    <citation type="journal article" date="2015" name="Nature">
        <title>Complex archaea that bridge the gap between prokaryotes and eukaryotes.</title>
        <authorList>
            <person name="Spang A."/>
            <person name="Saw J.H."/>
            <person name="Jorgensen S.L."/>
            <person name="Zaremba-Niedzwiedzka K."/>
            <person name="Martijn J."/>
            <person name="Lind A.E."/>
            <person name="van Eijk R."/>
            <person name="Schleper C."/>
            <person name="Guy L."/>
            <person name="Ettema T.J."/>
        </authorList>
    </citation>
    <scope>NUCLEOTIDE SEQUENCE</scope>
</reference>
<dbReference type="AlphaFoldDB" id="A0A0F9EJE1"/>
<gene>
    <name evidence="1" type="ORF">LCGC14_2067080</name>
</gene>
<name>A0A0F9EJE1_9ZZZZ</name>
<sequence>MSNNYLEKLTKCKKCGYCYSKAEYKTCPHNFRNKLSRLMMGQEKNTTKVAHGD</sequence>
<organism evidence="1">
    <name type="scientific">marine sediment metagenome</name>
    <dbReference type="NCBI Taxonomy" id="412755"/>
    <lineage>
        <taxon>unclassified sequences</taxon>
        <taxon>metagenomes</taxon>
        <taxon>ecological metagenomes</taxon>
    </lineage>
</organism>